<feature type="region of interest" description="Disordered" evidence="1">
    <location>
        <begin position="40"/>
        <end position="72"/>
    </location>
</feature>
<keyword evidence="4" id="KW-1185">Reference proteome</keyword>
<feature type="signal peptide" evidence="2">
    <location>
        <begin position="1"/>
        <end position="26"/>
    </location>
</feature>
<dbReference type="Proteomes" id="UP000554482">
    <property type="component" value="Unassembled WGS sequence"/>
</dbReference>
<dbReference type="EMBL" id="JABWDY010000957">
    <property type="protein sequence ID" value="KAF5207788.1"/>
    <property type="molecule type" value="Genomic_DNA"/>
</dbReference>
<comment type="caution">
    <text evidence="3">The sequence shown here is derived from an EMBL/GenBank/DDBJ whole genome shotgun (WGS) entry which is preliminary data.</text>
</comment>
<name>A0A7J6XFN4_THATH</name>
<dbReference type="AlphaFoldDB" id="A0A7J6XFN4"/>
<keyword evidence="2" id="KW-0732">Signal</keyword>
<evidence type="ECO:0008006" key="5">
    <source>
        <dbReference type="Google" id="ProtNLM"/>
    </source>
</evidence>
<proteinExistence type="predicted"/>
<feature type="chain" id="PRO_5029698836" description="Transmembrane protein" evidence="2">
    <location>
        <begin position="27"/>
        <end position="72"/>
    </location>
</feature>
<evidence type="ECO:0000256" key="1">
    <source>
        <dbReference type="SAM" id="MobiDB-lite"/>
    </source>
</evidence>
<organism evidence="3 4">
    <name type="scientific">Thalictrum thalictroides</name>
    <name type="common">Rue-anemone</name>
    <name type="synonym">Anemone thalictroides</name>
    <dbReference type="NCBI Taxonomy" id="46969"/>
    <lineage>
        <taxon>Eukaryota</taxon>
        <taxon>Viridiplantae</taxon>
        <taxon>Streptophyta</taxon>
        <taxon>Embryophyta</taxon>
        <taxon>Tracheophyta</taxon>
        <taxon>Spermatophyta</taxon>
        <taxon>Magnoliopsida</taxon>
        <taxon>Ranunculales</taxon>
        <taxon>Ranunculaceae</taxon>
        <taxon>Thalictroideae</taxon>
        <taxon>Thalictrum</taxon>
    </lineage>
</organism>
<evidence type="ECO:0000313" key="4">
    <source>
        <dbReference type="Proteomes" id="UP000554482"/>
    </source>
</evidence>
<evidence type="ECO:0000313" key="3">
    <source>
        <dbReference type="EMBL" id="KAF5207788.1"/>
    </source>
</evidence>
<reference evidence="3 4" key="1">
    <citation type="submission" date="2020-06" db="EMBL/GenBank/DDBJ databases">
        <title>Transcriptomic and genomic resources for Thalictrum thalictroides and T. hernandezii: Facilitating candidate gene discovery in an emerging model plant lineage.</title>
        <authorList>
            <person name="Arias T."/>
            <person name="Riano-Pachon D.M."/>
            <person name="Di Stilio V.S."/>
        </authorList>
    </citation>
    <scope>NUCLEOTIDE SEQUENCE [LARGE SCALE GENOMIC DNA]</scope>
    <source>
        <strain evidence="4">cv. WT478/WT964</strain>
        <tissue evidence="3">Leaves</tissue>
    </source>
</reference>
<gene>
    <name evidence="3" type="ORF">FRX31_002624</name>
</gene>
<accession>A0A7J6XFN4</accession>
<sequence>MESSRLLPVIFITFLLLVAFHDETTSSVLADTRNYKIAGQRVHRSREGLAPPTPSANTRTFPSPPPAPQFRD</sequence>
<protein>
    <recommendedName>
        <fullName evidence="5">Transmembrane protein</fullName>
    </recommendedName>
</protein>
<feature type="compositionally biased region" description="Pro residues" evidence="1">
    <location>
        <begin position="62"/>
        <end position="72"/>
    </location>
</feature>
<evidence type="ECO:0000256" key="2">
    <source>
        <dbReference type="SAM" id="SignalP"/>
    </source>
</evidence>